<name>A0A7W7CKC2_9ACTN</name>
<keyword evidence="2" id="KW-0812">Transmembrane</keyword>
<sequence length="595" mass="60939">MLDAGVLRPDLPALTDVRLASARGDVDSERSPHRTVATGRYADAELLGLRVPGAPRAGTGAESRAPSGPGPAETDAPARTGSGPSPTPNQPAADPAPEIGNPEPGRQTANSGPRAATSEHRAATSEHRAATSGRRADTGQRVDNSGRRVDNFEHRAATSGRRADTGQRVDNSGRRVDNFEHRAATSGRRADTGQRVDNSGRRVDNFEHRAATSGRRADTGQRVDSSEQRAATSGQRADSSEHRAATSGQRVDTFEQRAATSGQRVDAFGQRADKNGHRVGDKGLVGVNAGGLATIRLGKSTADARWEEAYRCGGTGPLTRSATMLAGAQLLGGGGTIPAIRAMRPAGAGEPTSLLKLGPTGSARSGTDLVRKKGRLAVTAGAGVALSDVTLFAGTPQQVSIKVVTQPALTVTATGFPAHDEVDYRPAVLEVTAAGRPAATLDARDAGVGVELLGGLTSSSLLTAKISLGSVRQDKTGDAVRAEAAAVRVEVMTGGAHLLDVALGHLYAEASAPPLLTVPIRPRLRTFEKPAAPAEATAAATAPPVAPAVARPSPRTGASFLALTGANIAAAAGGGLLLILLGVAAVALTRRSRRR</sequence>
<comment type="caution">
    <text evidence="3">The sequence shown here is derived from an EMBL/GenBank/DDBJ whole genome shotgun (WGS) entry which is preliminary data.</text>
</comment>
<evidence type="ECO:0000256" key="1">
    <source>
        <dbReference type="SAM" id="MobiDB-lite"/>
    </source>
</evidence>
<feature type="compositionally biased region" description="Basic and acidic residues" evidence="1">
    <location>
        <begin position="117"/>
        <end position="227"/>
    </location>
</feature>
<evidence type="ECO:0000313" key="4">
    <source>
        <dbReference type="Proteomes" id="UP000542742"/>
    </source>
</evidence>
<feature type="transmembrane region" description="Helical" evidence="2">
    <location>
        <begin position="560"/>
        <end position="588"/>
    </location>
</feature>
<reference evidence="3 4" key="1">
    <citation type="submission" date="2020-08" db="EMBL/GenBank/DDBJ databases">
        <title>Sequencing the genomes of 1000 actinobacteria strains.</title>
        <authorList>
            <person name="Klenk H.-P."/>
        </authorList>
    </citation>
    <scope>NUCLEOTIDE SEQUENCE [LARGE SCALE GENOMIC DNA]</scope>
    <source>
        <strain evidence="3 4">DSM 45518</strain>
    </source>
</reference>
<dbReference type="SUPFAM" id="SSF57997">
    <property type="entry name" value="Tropomyosin"/>
    <property type="match status" value="1"/>
</dbReference>
<protein>
    <recommendedName>
        <fullName evidence="5">Gram-positive cocci surface proteins LPxTG domain-containing protein</fullName>
    </recommendedName>
</protein>
<feature type="region of interest" description="Disordered" evidence="1">
    <location>
        <begin position="531"/>
        <end position="550"/>
    </location>
</feature>
<evidence type="ECO:0000256" key="2">
    <source>
        <dbReference type="SAM" id="Phobius"/>
    </source>
</evidence>
<feature type="region of interest" description="Disordered" evidence="1">
    <location>
        <begin position="20"/>
        <end position="263"/>
    </location>
</feature>
<keyword evidence="4" id="KW-1185">Reference proteome</keyword>
<keyword evidence="2" id="KW-0472">Membrane</keyword>
<organism evidence="3 4">
    <name type="scientific">Paractinoplanes abujensis</name>
    <dbReference type="NCBI Taxonomy" id="882441"/>
    <lineage>
        <taxon>Bacteria</taxon>
        <taxon>Bacillati</taxon>
        <taxon>Actinomycetota</taxon>
        <taxon>Actinomycetes</taxon>
        <taxon>Micromonosporales</taxon>
        <taxon>Micromonosporaceae</taxon>
        <taxon>Paractinoplanes</taxon>
    </lineage>
</organism>
<dbReference type="AlphaFoldDB" id="A0A7W7CKC2"/>
<accession>A0A7W7CKC2</accession>
<evidence type="ECO:0000313" key="3">
    <source>
        <dbReference type="EMBL" id="MBB4690090.1"/>
    </source>
</evidence>
<dbReference type="RefSeq" id="WP_184949099.1">
    <property type="nucleotide sequence ID" value="NZ_JACHMF010000001.1"/>
</dbReference>
<evidence type="ECO:0008006" key="5">
    <source>
        <dbReference type="Google" id="ProtNLM"/>
    </source>
</evidence>
<proteinExistence type="predicted"/>
<keyword evidence="2" id="KW-1133">Transmembrane helix</keyword>
<dbReference type="EMBL" id="JACHMF010000001">
    <property type="protein sequence ID" value="MBB4690090.1"/>
    <property type="molecule type" value="Genomic_DNA"/>
</dbReference>
<gene>
    <name evidence="3" type="ORF">BKA14_000238</name>
</gene>
<dbReference type="Proteomes" id="UP000542742">
    <property type="component" value="Unassembled WGS sequence"/>
</dbReference>
<feature type="compositionally biased region" description="Polar residues" evidence="1">
    <location>
        <begin position="228"/>
        <end position="237"/>
    </location>
</feature>